<feature type="domain" description="Protein kinase" evidence="6">
    <location>
        <begin position="562"/>
        <end position="878"/>
    </location>
</feature>
<protein>
    <recommendedName>
        <fullName evidence="6">Protein kinase domain-containing protein</fullName>
    </recommendedName>
</protein>
<feature type="signal peptide" evidence="5">
    <location>
        <begin position="1"/>
        <end position="29"/>
    </location>
</feature>
<comment type="caution">
    <text evidence="7">The sequence shown here is derived from an EMBL/GenBank/DDBJ whole genome shotgun (WGS) entry which is preliminary data.</text>
</comment>
<feature type="region of interest" description="Disordered" evidence="3">
    <location>
        <begin position="72"/>
        <end position="108"/>
    </location>
</feature>
<dbReference type="InterPro" id="IPR008271">
    <property type="entry name" value="Ser/Thr_kinase_AS"/>
</dbReference>
<evidence type="ECO:0000313" key="7">
    <source>
        <dbReference type="EMBL" id="GBG69161.1"/>
    </source>
</evidence>
<dbReference type="InterPro" id="IPR011009">
    <property type="entry name" value="Kinase-like_dom_sf"/>
</dbReference>
<dbReference type="Gramene" id="GBG69161">
    <property type="protein sequence ID" value="GBG69161"/>
    <property type="gene ID" value="CBR_g3861"/>
</dbReference>
<feature type="transmembrane region" description="Helical" evidence="4">
    <location>
        <begin position="480"/>
        <end position="505"/>
    </location>
</feature>
<keyword evidence="4" id="KW-0812">Transmembrane</keyword>
<dbReference type="Gene3D" id="1.10.510.10">
    <property type="entry name" value="Transferase(Phosphotransferase) domain 1"/>
    <property type="match status" value="1"/>
</dbReference>
<dbReference type="Pfam" id="PF07714">
    <property type="entry name" value="PK_Tyr_Ser-Thr"/>
    <property type="match status" value="1"/>
</dbReference>
<dbReference type="GO" id="GO:0004672">
    <property type="term" value="F:protein kinase activity"/>
    <property type="evidence" value="ECO:0007669"/>
    <property type="project" value="InterPro"/>
</dbReference>
<dbReference type="Proteomes" id="UP000265515">
    <property type="component" value="Unassembled WGS sequence"/>
</dbReference>
<evidence type="ECO:0000256" key="1">
    <source>
        <dbReference type="ARBA" id="ARBA00022741"/>
    </source>
</evidence>
<gene>
    <name evidence="7" type="ORF">CBR_g3861</name>
</gene>
<dbReference type="SMART" id="SM00220">
    <property type="entry name" value="S_TKc"/>
    <property type="match status" value="1"/>
</dbReference>
<evidence type="ECO:0000259" key="6">
    <source>
        <dbReference type="PROSITE" id="PS50011"/>
    </source>
</evidence>
<sequence length="943" mass="103691">MFCHGKRRHVCSFAWMRFFLSCLLAIAAAVCGCCLLLAPSAEKEVHRTALRRAASHASGHASARFLQESASASQPPLSPASGAPAALPPATATPAAPSRANADPGTQPDYGLLPLRPNFMLKGSVRLVRSHPPRADSSADEECHSEIKNLVISPLHVLYYVLEQYCSKDGSDTHREVSIRNVSLLQGRASDDSMSPHTDEGTVSYMWPFDQPNGSRIANGTDSGVTESLPYVSGMGLSRDGAHLLLSVRRFKELLYGNGFHAENLSMLISVSLSDGSRSSIWQRYFVTSLAVDNTSILVNTVYQRDFYSINSIEVDDSGRPMWGTKPGEDFLAKSELDVVFQSQSVVANGTCLYYAQMPGGEVWGQISVKTNLYFPERSRILDGGQRANDIVATPDGCNVFVARGKGIQLDVFPVNLPCKGPKAERTRSGIIYHAEFTGLALHDDGKLLSLYIGTSNGNLFRVPLHRSDLHICKRGRMSAIPFVGLMLIVSVTAGFVVLGIAAGLKFMFNPCKTHSPRAREANLESQRPTTDCTPFDISGLKPSRLKRFPLQMLLDCTGNFSDSLRIGERGAFGKVYRGSVDGMEVAMKVMTGELTDTKRSQFVAEVNTLSAVNHVNLIQLIGYCLEGSHCILVYPFFRGGCLHRRLFPNVGKGTGQTSLVEEHTESLPPLTLQERMSVAFQIAKGLCYLHDGAKPPIIHRDIKSSNVLLGDGCGETLHVVLADFGLAAIGERVLDTGHDHIVLTSHIGGTFGYMSPEYMLRGELSEKNDVYSFGVLVLELLTGRKVAAPAPSGVGWETLVEWVKPFLRGGGENIQDQDRTVDMPYAILDPWLRDQAEGDSMKHLVMSTIQLAWECVHEEYGARPAMRTVIQGFHSMFLEVGWESLTKTTDMANLFDESRAEDDVRVEDDRASQADWDLLSERGKKLRLQNHRMRPFQMQTKV</sequence>
<dbReference type="GO" id="GO:0005524">
    <property type="term" value="F:ATP binding"/>
    <property type="evidence" value="ECO:0007669"/>
    <property type="project" value="UniProtKB-KW"/>
</dbReference>
<reference evidence="7 8" key="1">
    <citation type="journal article" date="2018" name="Cell">
        <title>The Chara Genome: Secondary Complexity and Implications for Plant Terrestrialization.</title>
        <authorList>
            <person name="Nishiyama T."/>
            <person name="Sakayama H."/>
            <person name="Vries J.D."/>
            <person name="Buschmann H."/>
            <person name="Saint-Marcoux D."/>
            <person name="Ullrich K.K."/>
            <person name="Haas F.B."/>
            <person name="Vanderstraeten L."/>
            <person name="Becker D."/>
            <person name="Lang D."/>
            <person name="Vosolsobe S."/>
            <person name="Rombauts S."/>
            <person name="Wilhelmsson P.K.I."/>
            <person name="Janitza P."/>
            <person name="Kern R."/>
            <person name="Heyl A."/>
            <person name="Rumpler F."/>
            <person name="Villalobos L.I.A.C."/>
            <person name="Clay J.M."/>
            <person name="Skokan R."/>
            <person name="Toyoda A."/>
            <person name="Suzuki Y."/>
            <person name="Kagoshima H."/>
            <person name="Schijlen E."/>
            <person name="Tajeshwar N."/>
            <person name="Catarino B."/>
            <person name="Hetherington A.J."/>
            <person name="Saltykova A."/>
            <person name="Bonnot C."/>
            <person name="Breuninger H."/>
            <person name="Symeonidi A."/>
            <person name="Radhakrishnan G.V."/>
            <person name="Van Nieuwerburgh F."/>
            <person name="Deforce D."/>
            <person name="Chang C."/>
            <person name="Karol K.G."/>
            <person name="Hedrich R."/>
            <person name="Ulvskov P."/>
            <person name="Glockner G."/>
            <person name="Delwiche C.F."/>
            <person name="Petrasek J."/>
            <person name="Van de Peer Y."/>
            <person name="Friml J."/>
            <person name="Beilby M."/>
            <person name="Dolan L."/>
            <person name="Kohara Y."/>
            <person name="Sugano S."/>
            <person name="Fujiyama A."/>
            <person name="Delaux P.-M."/>
            <person name="Quint M."/>
            <person name="TheiBen G."/>
            <person name="Hagemann M."/>
            <person name="Harholt J."/>
            <person name="Dunand C."/>
            <person name="Zachgo S."/>
            <person name="Langdale J."/>
            <person name="Maumus F."/>
            <person name="Straeten D.V.D."/>
            <person name="Gould S.B."/>
            <person name="Rensing S.A."/>
        </authorList>
    </citation>
    <scope>NUCLEOTIDE SEQUENCE [LARGE SCALE GENOMIC DNA]</scope>
    <source>
        <strain evidence="7 8">S276</strain>
    </source>
</reference>
<evidence type="ECO:0000256" key="2">
    <source>
        <dbReference type="ARBA" id="ARBA00022840"/>
    </source>
</evidence>
<evidence type="ECO:0000313" key="8">
    <source>
        <dbReference type="Proteomes" id="UP000265515"/>
    </source>
</evidence>
<dbReference type="STRING" id="69332.A0A388KGI8"/>
<organism evidence="7 8">
    <name type="scientific">Chara braunii</name>
    <name type="common">Braun's stonewort</name>
    <dbReference type="NCBI Taxonomy" id="69332"/>
    <lineage>
        <taxon>Eukaryota</taxon>
        <taxon>Viridiplantae</taxon>
        <taxon>Streptophyta</taxon>
        <taxon>Charophyceae</taxon>
        <taxon>Charales</taxon>
        <taxon>Characeae</taxon>
        <taxon>Chara</taxon>
    </lineage>
</organism>
<keyword evidence="5" id="KW-0732">Signal</keyword>
<feature type="chain" id="PRO_5017216249" description="Protein kinase domain-containing protein" evidence="5">
    <location>
        <begin position="30"/>
        <end position="943"/>
    </location>
</feature>
<dbReference type="PROSITE" id="PS00108">
    <property type="entry name" value="PROTEIN_KINASE_ST"/>
    <property type="match status" value="1"/>
</dbReference>
<keyword evidence="8" id="KW-1185">Reference proteome</keyword>
<name>A0A388KGI8_CHABU</name>
<dbReference type="SUPFAM" id="SSF56112">
    <property type="entry name" value="Protein kinase-like (PK-like)"/>
    <property type="match status" value="1"/>
</dbReference>
<dbReference type="PROSITE" id="PS51257">
    <property type="entry name" value="PROKAR_LIPOPROTEIN"/>
    <property type="match status" value="1"/>
</dbReference>
<keyword evidence="2" id="KW-0067">ATP-binding</keyword>
<dbReference type="PANTHER" id="PTHR47989">
    <property type="entry name" value="OS01G0750732 PROTEIN"/>
    <property type="match status" value="1"/>
</dbReference>
<evidence type="ECO:0000256" key="3">
    <source>
        <dbReference type="SAM" id="MobiDB-lite"/>
    </source>
</evidence>
<dbReference type="Gene3D" id="3.30.200.20">
    <property type="entry name" value="Phosphorylase Kinase, domain 1"/>
    <property type="match status" value="1"/>
</dbReference>
<dbReference type="PANTHER" id="PTHR47989:SF62">
    <property type="entry name" value="OS05G0423500 PROTEIN"/>
    <property type="match status" value="1"/>
</dbReference>
<dbReference type="EMBL" id="BFEA01000110">
    <property type="protein sequence ID" value="GBG69161.1"/>
    <property type="molecule type" value="Genomic_DNA"/>
</dbReference>
<proteinExistence type="predicted"/>
<dbReference type="PROSITE" id="PS50011">
    <property type="entry name" value="PROTEIN_KINASE_DOM"/>
    <property type="match status" value="1"/>
</dbReference>
<evidence type="ECO:0000256" key="5">
    <source>
        <dbReference type="SAM" id="SignalP"/>
    </source>
</evidence>
<dbReference type="InterPro" id="IPR000719">
    <property type="entry name" value="Prot_kinase_dom"/>
</dbReference>
<feature type="compositionally biased region" description="Low complexity" evidence="3">
    <location>
        <begin position="72"/>
        <end position="102"/>
    </location>
</feature>
<keyword evidence="1" id="KW-0547">Nucleotide-binding</keyword>
<keyword evidence="4" id="KW-0472">Membrane</keyword>
<evidence type="ECO:0000256" key="4">
    <source>
        <dbReference type="SAM" id="Phobius"/>
    </source>
</evidence>
<dbReference type="InterPro" id="IPR001245">
    <property type="entry name" value="Ser-Thr/Tyr_kinase_cat_dom"/>
</dbReference>
<keyword evidence="4" id="KW-1133">Transmembrane helix</keyword>
<accession>A0A388KGI8</accession>
<dbReference type="AlphaFoldDB" id="A0A388KGI8"/>